<keyword evidence="4 12" id="KW-0813">Transport</keyword>
<dbReference type="InterPro" id="IPR005644">
    <property type="entry name" value="NolW-like"/>
</dbReference>
<comment type="caution">
    <text evidence="15">The sequence shown here is derived from an EMBL/GenBank/DDBJ whole genome shotgun (WGS) entry which is preliminary data.</text>
</comment>
<organism evidence="15 16">
    <name type="scientific">Piscinibacterium candidicorallinum</name>
    <dbReference type="NCBI Taxonomy" id="1793872"/>
    <lineage>
        <taxon>Bacteria</taxon>
        <taxon>Pseudomonadati</taxon>
        <taxon>Pseudomonadota</taxon>
        <taxon>Betaproteobacteria</taxon>
        <taxon>Burkholderiales</taxon>
        <taxon>Piscinibacterium</taxon>
    </lineage>
</organism>
<evidence type="ECO:0000256" key="13">
    <source>
        <dbReference type="SAM" id="SignalP"/>
    </source>
</evidence>
<dbReference type="Pfam" id="PF00263">
    <property type="entry name" value="Secretin"/>
    <property type="match status" value="1"/>
</dbReference>
<dbReference type="Gene3D" id="3.30.1370.120">
    <property type="match status" value="1"/>
</dbReference>
<evidence type="ECO:0000256" key="12">
    <source>
        <dbReference type="RuleBase" id="RU004004"/>
    </source>
</evidence>
<evidence type="ECO:0000256" key="3">
    <source>
        <dbReference type="ARBA" id="ARBA00014124"/>
    </source>
</evidence>
<comment type="similarity">
    <text evidence="2">Belongs to the bacterial secretin family. PilQ subfamily.</text>
</comment>
<dbReference type="NCBIfam" id="TIGR02515">
    <property type="entry name" value="IV_pilus_PilQ"/>
    <property type="match status" value="1"/>
</dbReference>
<dbReference type="Pfam" id="PF03958">
    <property type="entry name" value="Secretin_N"/>
    <property type="match status" value="1"/>
</dbReference>
<evidence type="ECO:0000256" key="1">
    <source>
        <dbReference type="ARBA" id="ARBA00004442"/>
    </source>
</evidence>
<feature type="signal peptide" evidence="13">
    <location>
        <begin position="1"/>
        <end position="33"/>
    </location>
</feature>
<proteinExistence type="inferred from homology"/>
<evidence type="ECO:0000256" key="2">
    <source>
        <dbReference type="ARBA" id="ARBA00006304"/>
    </source>
</evidence>
<comment type="function">
    <text evidence="10">Required for type IV pilus biogenesis and competence. Could function as a pore for exit of the pilus but also as a channel for entry of heme and antimicrobial agents and uptake of transforming DNA.</text>
</comment>
<dbReference type="Pfam" id="PF07660">
    <property type="entry name" value="STN"/>
    <property type="match status" value="1"/>
</dbReference>
<dbReference type="PANTHER" id="PTHR30604">
    <property type="entry name" value="PROTEIN TRANSPORT PROTEIN HOFQ"/>
    <property type="match status" value="1"/>
</dbReference>
<dbReference type="PROSITE" id="PS00875">
    <property type="entry name" value="T2SP_D"/>
    <property type="match status" value="1"/>
</dbReference>
<dbReference type="InterPro" id="IPR051808">
    <property type="entry name" value="Type_IV_pilus_biogenesis"/>
</dbReference>
<evidence type="ECO:0000256" key="6">
    <source>
        <dbReference type="ARBA" id="ARBA00022927"/>
    </source>
</evidence>
<name>A0ABV7H5N1_9BURK</name>
<evidence type="ECO:0000256" key="7">
    <source>
        <dbReference type="ARBA" id="ARBA00023136"/>
    </source>
</evidence>
<reference evidence="16" key="1">
    <citation type="journal article" date="2019" name="Int. J. Syst. Evol. Microbiol.">
        <title>The Global Catalogue of Microorganisms (GCM) 10K type strain sequencing project: providing services to taxonomists for standard genome sequencing and annotation.</title>
        <authorList>
            <consortium name="The Broad Institute Genomics Platform"/>
            <consortium name="The Broad Institute Genome Sequencing Center for Infectious Disease"/>
            <person name="Wu L."/>
            <person name="Ma J."/>
        </authorList>
    </citation>
    <scope>NUCLEOTIDE SEQUENCE [LARGE SCALE GENOMIC DNA]</scope>
    <source>
        <strain evidence="16">KCTC 52168</strain>
    </source>
</reference>
<protein>
    <recommendedName>
        <fullName evidence="3">Type IV pilus biogenesis and competence protein PilQ</fullName>
    </recommendedName>
</protein>
<accession>A0ABV7H5N1</accession>
<dbReference type="InterPro" id="IPR001775">
    <property type="entry name" value="GspD/PilQ"/>
</dbReference>
<keyword evidence="9" id="KW-0178">Competence</keyword>
<dbReference type="PRINTS" id="PR00811">
    <property type="entry name" value="BCTERIALGSPD"/>
</dbReference>
<dbReference type="InterPro" id="IPR011662">
    <property type="entry name" value="Secretin/TonB_short_N"/>
</dbReference>
<feature type="chain" id="PRO_5045534054" description="Type IV pilus biogenesis and competence protein PilQ" evidence="13">
    <location>
        <begin position="34"/>
        <end position="759"/>
    </location>
</feature>
<dbReference type="Gene3D" id="2.60.40.3500">
    <property type="match status" value="1"/>
</dbReference>
<evidence type="ECO:0000256" key="10">
    <source>
        <dbReference type="ARBA" id="ARBA00024678"/>
    </source>
</evidence>
<dbReference type="Gene3D" id="3.30.1370.130">
    <property type="match status" value="1"/>
</dbReference>
<evidence type="ECO:0000256" key="4">
    <source>
        <dbReference type="ARBA" id="ARBA00022448"/>
    </source>
</evidence>
<evidence type="ECO:0000259" key="14">
    <source>
        <dbReference type="SMART" id="SM00965"/>
    </source>
</evidence>
<keyword evidence="5 13" id="KW-0732">Signal</keyword>
<dbReference type="PANTHER" id="PTHR30604:SF1">
    <property type="entry name" value="DNA UTILIZATION PROTEIN HOFQ"/>
    <property type="match status" value="1"/>
</dbReference>
<evidence type="ECO:0000256" key="9">
    <source>
        <dbReference type="ARBA" id="ARBA00023287"/>
    </source>
</evidence>
<comment type="subcellular location">
    <subcellularLocation>
        <location evidence="1 12">Cell outer membrane</location>
    </subcellularLocation>
</comment>
<evidence type="ECO:0000313" key="16">
    <source>
        <dbReference type="Proteomes" id="UP001595556"/>
    </source>
</evidence>
<keyword evidence="7" id="KW-0472">Membrane</keyword>
<sequence>MKSGVFRMSQSAFARIGRALVAFAALSCANAFAQENALENVSTSTSGGATTLTLKFKAPLKGTPANFSITNPARVAIDFPGTSNALGRNVVEVGQGDLRSLNVVQAGDRSRIVLNLSRPVPYSINVSGAIATVVLSDAQAAARAAEPRATAAAATAAAAPRAIRDIDFRRGPDGEGRVVIELGDTQTPVDIRQQGQTVVVEMSRAALPDNLRRRLDVTDFGTPVQRITTTASGETVRMVIEPRGNWEHSAFQTDRQLVVDVRALKEDQARAGADRNAKPSYKGERLSLNFQSVEVRSILQVIADFTNLNIITSDTVSGSITLRLKDVPWDQALDIILQTKGLDKRQNGNVILVAPKEELATKEKLDLEQKAQIADLEPLRSDVIQLNYQRADDVRAMLTGEGIGGGSSGSVTRILSKRGSVAADPRTNQLFIQDTATKLDEVRRFIARVDVAVRQVLIEARIVEADDRFGRNLGVRLGFNDARSTIYSTIPDPNNPGQTITVPTYGVGNRLGGSSVFGTISGNLQGVQDLSSQNGSGVQTGNSGLQVVGGRPSVGNTNFVNLPAGNISGVAGSPASVAISLFGSRLGRFINLELSALEAERRGKIVSSPRLLTADQVKAVIEQGTEFPYQQATSSGATSISFRKAVLKLEVTPQITPEGAIILDVEVNKDSRGELTANGPAIDTKRVRTKVLVENGGTVVIGGIYQIEERTDVSKVPFLGDIPYVGALFRNQQKVNDKTELLIFLTPKTVSDRLTGSQQ</sequence>
<dbReference type="EMBL" id="JBHRTI010000004">
    <property type="protein sequence ID" value="MFC3147515.1"/>
    <property type="molecule type" value="Genomic_DNA"/>
</dbReference>
<dbReference type="InterPro" id="IPR013355">
    <property type="entry name" value="Pilus_4_PilQ"/>
</dbReference>
<dbReference type="InterPro" id="IPR021731">
    <property type="entry name" value="AMIN_dom"/>
</dbReference>
<feature type="domain" description="Secretin/TonB short N-terminal" evidence="14">
    <location>
        <begin position="308"/>
        <end position="356"/>
    </location>
</feature>
<dbReference type="InterPro" id="IPR038591">
    <property type="entry name" value="NolW-like_sf"/>
</dbReference>
<comment type="subunit">
    <text evidence="11">Homododecamer. Tetramer of trimer.</text>
</comment>
<dbReference type="RefSeq" id="WP_377302697.1">
    <property type="nucleotide sequence ID" value="NZ_CP180191.1"/>
</dbReference>
<evidence type="ECO:0000313" key="15">
    <source>
        <dbReference type="EMBL" id="MFC3147515.1"/>
    </source>
</evidence>
<dbReference type="InterPro" id="IPR004845">
    <property type="entry name" value="T2SS_GspD_CS"/>
</dbReference>
<keyword evidence="16" id="KW-1185">Reference proteome</keyword>
<evidence type="ECO:0000256" key="5">
    <source>
        <dbReference type="ARBA" id="ARBA00022729"/>
    </source>
</evidence>
<dbReference type="Proteomes" id="UP001595556">
    <property type="component" value="Unassembled WGS sequence"/>
</dbReference>
<dbReference type="SMART" id="SM00965">
    <property type="entry name" value="STN"/>
    <property type="match status" value="1"/>
</dbReference>
<evidence type="ECO:0000256" key="11">
    <source>
        <dbReference type="ARBA" id="ARBA00025897"/>
    </source>
</evidence>
<evidence type="ECO:0000256" key="8">
    <source>
        <dbReference type="ARBA" id="ARBA00023237"/>
    </source>
</evidence>
<dbReference type="Gene3D" id="2.60.40.3470">
    <property type="match status" value="1"/>
</dbReference>
<keyword evidence="6" id="KW-0653">Protein transport</keyword>
<keyword evidence="8" id="KW-0998">Cell outer membrane</keyword>
<dbReference type="Pfam" id="PF11741">
    <property type="entry name" value="AMIN"/>
    <property type="match status" value="2"/>
</dbReference>
<dbReference type="InterPro" id="IPR004846">
    <property type="entry name" value="T2SS/T3SS_dom"/>
</dbReference>
<gene>
    <name evidence="15" type="primary">pilQ</name>
    <name evidence="15" type="ORF">ACFOEN_07660</name>
</gene>